<dbReference type="Proteomes" id="UP000198525">
    <property type="component" value="Unassembled WGS sequence"/>
</dbReference>
<keyword evidence="4" id="KW-0249">Electron transport</keyword>
<dbReference type="Gene3D" id="1.10.760.10">
    <property type="entry name" value="Cytochrome c-like domain"/>
    <property type="match status" value="1"/>
</dbReference>
<evidence type="ECO:0000256" key="7">
    <source>
        <dbReference type="SAM" id="MobiDB-lite"/>
    </source>
</evidence>
<dbReference type="GO" id="GO:0009055">
    <property type="term" value="F:electron transfer activity"/>
    <property type="evidence" value="ECO:0007669"/>
    <property type="project" value="InterPro"/>
</dbReference>
<feature type="region of interest" description="Disordered" evidence="7">
    <location>
        <begin position="18"/>
        <end position="40"/>
    </location>
</feature>
<evidence type="ECO:0000256" key="2">
    <source>
        <dbReference type="ARBA" id="ARBA00022617"/>
    </source>
</evidence>
<dbReference type="InterPro" id="IPR036909">
    <property type="entry name" value="Cyt_c-like_dom_sf"/>
</dbReference>
<keyword evidence="5 6" id="KW-0408">Iron</keyword>
<organism evidence="9 10">
    <name type="scientific">Billgrantia gudaonensis</name>
    <dbReference type="NCBI Taxonomy" id="376427"/>
    <lineage>
        <taxon>Bacteria</taxon>
        <taxon>Pseudomonadati</taxon>
        <taxon>Pseudomonadota</taxon>
        <taxon>Gammaproteobacteria</taxon>
        <taxon>Oceanospirillales</taxon>
        <taxon>Halomonadaceae</taxon>
        <taxon>Billgrantia</taxon>
    </lineage>
</organism>
<dbReference type="PROSITE" id="PS51007">
    <property type="entry name" value="CYTC"/>
    <property type="match status" value="1"/>
</dbReference>
<evidence type="ECO:0000313" key="10">
    <source>
        <dbReference type="Proteomes" id="UP000198525"/>
    </source>
</evidence>
<evidence type="ECO:0000313" key="9">
    <source>
        <dbReference type="EMBL" id="SDI95112.1"/>
    </source>
</evidence>
<dbReference type="SUPFAM" id="SSF46626">
    <property type="entry name" value="Cytochrome c"/>
    <property type="match status" value="1"/>
</dbReference>
<reference evidence="9 10" key="1">
    <citation type="submission" date="2016-10" db="EMBL/GenBank/DDBJ databases">
        <authorList>
            <person name="de Groot N.N."/>
        </authorList>
    </citation>
    <scope>NUCLEOTIDE SEQUENCE [LARGE SCALE GENOMIC DNA]</scope>
    <source>
        <strain evidence="9 10">CGMCC 1.6133</strain>
    </source>
</reference>
<evidence type="ECO:0000256" key="3">
    <source>
        <dbReference type="ARBA" id="ARBA00022723"/>
    </source>
</evidence>
<dbReference type="PANTHER" id="PTHR33751:SF9">
    <property type="entry name" value="CYTOCHROME C4"/>
    <property type="match status" value="1"/>
</dbReference>
<dbReference type="GO" id="GO:0046872">
    <property type="term" value="F:metal ion binding"/>
    <property type="evidence" value="ECO:0007669"/>
    <property type="project" value="UniProtKB-KW"/>
</dbReference>
<accession>A0A1G8PRQ7</accession>
<dbReference type="EMBL" id="FNES01000002">
    <property type="protein sequence ID" value="SDI95112.1"/>
    <property type="molecule type" value="Genomic_DNA"/>
</dbReference>
<dbReference type="Pfam" id="PF00034">
    <property type="entry name" value="Cytochrom_C"/>
    <property type="match status" value="1"/>
</dbReference>
<keyword evidence="2 6" id="KW-0349">Heme</keyword>
<name>A0A1G8PRQ7_9GAMM</name>
<dbReference type="AlphaFoldDB" id="A0A1G8PRQ7"/>
<keyword evidence="1" id="KW-0813">Transport</keyword>
<keyword evidence="10" id="KW-1185">Reference proteome</keyword>
<evidence type="ECO:0000256" key="4">
    <source>
        <dbReference type="ARBA" id="ARBA00022982"/>
    </source>
</evidence>
<dbReference type="PANTHER" id="PTHR33751">
    <property type="entry name" value="CBB3-TYPE CYTOCHROME C OXIDASE SUBUNIT FIXP"/>
    <property type="match status" value="1"/>
</dbReference>
<evidence type="ECO:0000256" key="6">
    <source>
        <dbReference type="PROSITE-ProRule" id="PRU00433"/>
    </source>
</evidence>
<sequence>MACAAVYIGIGMPAMAENDASRNETATAPQATAMPDGDAGRGATMAHLCENCHGPDGHSLTSRYPAIAGLPESRIIERLTAFRAGESSHLMESMTRGLSDQDIADLAAHFSRLE</sequence>
<dbReference type="GO" id="GO:0020037">
    <property type="term" value="F:heme binding"/>
    <property type="evidence" value="ECO:0007669"/>
    <property type="project" value="InterPro"/>
</dbReference>
<feature type="domain" description="Cytochrome c" evidence="8">
    <location>
        <begin position="37"/>
        <end position="114"/>
    </location>
</feature>
<proteinExistence type="predicted"/>
<gene>
    <name evidence="9" type="ORF">SAMN04487954_102172</name>
</gene>
<dbReference type="InterPro" id="IPR050597">
    <property type="entry name" value="Cytochrome_c_Oxidase_Subunit"/>
</dbReference>
<evidence type="ECO:0000256" key="1">
    <source>
        <dbReference type="ARBA" id="ARBA00022448"/>
    </source>
</evidence>
<protein>
    <recommendedName>
        <fullName evidence="8">Cytochrome c domain-containing protein</fullName>
    </recommendedName>
</protein>
<keyword evidence="3 6" id="KW-0479">Metal-binding</keyword>
<dbReference type="STRING" id="376427.SAMN04487954_102172"/>
<evidence type="ECO:0000256" key="5">
    <source>
        <dbReference type="ARBA" id="ARBA00023004"/>
    </source>
</evidence>
<evidence type="ECO:0000259" key="8">
    <source>
        <dbReference type="PROSITE" id="PS51007"/>
    </source>
</evidence>
<dbReference type="InterPro" id="IPR009056">
    <property type="entry name" value="Cyt_c-like_dom"/>
</dbReference>